<name>A0A3M7FVP0_HORWE</name>
<dbReference type="PANTHER" id="PTHR15549">
    <property type="entry name" value="PAIRED IMMUNOGLOBULIN-LIKE TYPE 2 RECEPTOR"/>
    <property type="match status" value="1"/>
</dbReference>
<feature type="region of interest" description="Disordered" evidence="8">
    <location>
        <begin position="486"/>
        <end position="526"/>
    </location>
</feature>
<dbReference type="Pfam" id="PF21314">
    <property type="entry name" value="TM_ErbB1"/>
    <property type="match status" value="1"/>
</dbReference>
<evidence type="ECO:0000256" key="6">
    <source>
        <dbReference type="ARBA" id="ARBA00022989"/>
    </source>
</evidence>
<organism evidence="12 13">
    <name type="scientific">Hortaea werneckii</name>
    <name type="common">Black yeast</name>
    <name type="synonym">Cladosporium werneckii</name>
    <dbReference type="NCBI Taxonomy" id="91943"/>
    <lineage>
        <taxon>Eukaryota</taxon>
        <taxon>Fungi</taxon>
        <taxon>Dikarya</taxon>
        <taxon>Ascomycota</taxon>
        <taxon>Pezizomycotina</taxon>
        <taxon>Dothideomycetes</taxon>
        <taxon>Dothideomycetidae</taxon>
        <taxon>Mycosphaerellales</taxon>
        <taxon>Teratosphaeriaceae</taxon>
        <taxon>Hortaea</taxon>
    </lineage>
</organism>
<keyword evidence="3 9" id="KW-0812">Transmembrane</keyword>
<dbReference type="InterPro" id="IPR051694">
    <property type="entry name" value="Immunoregulatory_rcpt-like"/>
</dbReference>
<dbReference type="OrthoDB" id="2537459at2759"/>
<keyword evidence="5" id="KW-0067">ATP-binding</keyword>
<evidence type="ECO:0000313" key="13">
    <source>
        <dbReference type="Proteomes" id="UP000268823"/>
    </source>
</evidence>
<reference evidence="12 13" key="1">
    <citation type="journal article" date="2018" name="BMC Genomics">
        <title>Genomic evidence for intraspecific hybridization in a clonal and extremely halotolerant yeast.</title>
        <authorList>
            <person name="Gostincar C."/>
            <person name="Stajich J.E."/>
            <person name="Zupancic J."/>
            <person name="Zalar P."/>
            <person name="Gunde-Cimerman N."/>
        </authorList>
    </citation>
    <scope>NUCLEOTIDE SEQUENCE [LARGE SCALE GENOMIC DNA]</scope>
    <source>
        <strain evidence="12 13">EXF-2788</strain>
    </source>
</reference>
<evidence type="ECO:0000256" key="4">
    <source>
        <dbReference type="ARBA" id="ARBA00022741"/>
    </source>
</evidence>
<evidence type="ECO:0000256" key="2">
    <source>
        <dbReference type="ARBA" id="ARBA00022553"/>
    </source>
</evidence>
<dbReference type="Proteomes" id="UP000268823">
    <property type="component" value="Unassembled WGS sequence"/>
</dbReference>
<dbReference type="GO" id="GO:0005524">
    <property type="term" value="F:ATP binding"/>
    <property type="evidence" value="ECO:0007669"/>
    <property type="project" value="UniProtKB-KW"/>
</dbReference>
<feature type="compositionally biased region" description="Polar residues" evidence="8">
    <location>
        <begin position="494"/>
        <end position="504"/>
    </location>
</feature>
<evidence type="ECO:0000256" key="9">
    <source>
        <dbReference type="SAM" id="Phobius"/>
    </source>
</evidence>
<feature type="region of interest" description="Disordered" evidence="8">
    <location>
        <begin position="186"/>
        <end position="316"/>
    </location>
</feature>
<dbReference type="GO" id="GO:0016020">
    <property type="term" value="C:membrane"/>
    <property type="evidence" value="ECO:0007669"/>
    <property type="project" value="UniProtKB-SubCell"/>
</dbReference>
<sequence length="526" mass="54452">MQSNAPISFPRALFGLALLASAVAGQSLNYCSSENTGSDYNKVNDIYNSYGSCTKQCGDYAFAIVQWQDCWCSNYVPANQQSVGDCNQDCPGYPDNKCGNEDKGLYGYLPISGNEPSGTAGSGSSSEASSTSASTSTEPVSTTSSPSTSIAVSSSPDPTTTSSDSFASSETTAVSTVISTSIAVITSTQEPSTESSRTSELTSFVAQSSTEAPTPETTSSSQPPTTSSSQPPTTSSTSPSSSTTSTTSTSYTPPETTSSTSSTSTYIPPTTSSTTSTTSSSSGELSLISTDTYHIAPGPVPTTEASSSITPTPIPSPMTSVRVVTLSGARVTETVTTTPMVTPGADAQADSQSVQKGLSDGAIAGAVVGSLLGVAAIVLGAFLLWRRKKQDNAAGGAENPGGMSKMKRNVSILSKTGLLSRVTEKEYDEPLYNTTANNSVRHSMMFGAGGSGDGISPVSPLGSSHDSQRRHSRPMVYDQRLNPSALFANHDNGSRISIQDNNDYSRPLGVMNPDPRPSFESRTSQY</sequence>
<dbReference type="VEuPathDB" id="FungiDB:BTJ68_05961"/>
<keyword evidence="2" id="KW-0597">Phosphoprotein</keyword>
<feature type="compositionally biased region" description="Low complexity" evidence="8">
    <location>
        <begin position="186"/>
        <end position="282"/>
    </location>
</feature>
<evidence type="ECO:0000256" key="1">
    <source>
        <dbReference type="ARBA" id="ARBA00004167"/>
    </source>
</evidence>
<keyword evidence="10" id="KW-0732">Signal</keyword>
<evidence type="ECO:0000256" key="5">
    <source>
        <dbReference type="ARBA" id="ARBA00022840"/>
    </source>
</evidence>
<evidence type="ECO:0000313" key="12">
    <source>
        <dbReference type="EMBL" id="RMY92421.1"/>
    </source>
</evidence>
<gene>
    <name evidence="12" type="ORF">D0861_02545</name>
</gene>
<dbReference type="CDD" id="cd12087">
    <property type="entry name" value="TM_EGFR-like"/>
    <property type="match status" value="1"/>
</dbReference>
<dbReference type="PROSITE" id="PS51212">
    <property type="entry name" value="WSC"/>
    <property type="match status" value="1"/>
</dbReference>
<feature type="signal peptide" evidence="10">
    <location>
        <begin position="1"/>
        <end position="25"/>
    </location>
</feature>
<feature type="compositionally biased region" description="Low complexity" evidence="8">
    <location>
        <begin position="301"/>
        <end position="311"/>
    </location>
</feature>
<feature type="compositionally biased region" description="Polar residues" evidence="8">
    <location>
        <begin position="283"/>
        <end position="292"/>
    </location>
</feature>
<feature type="compositionally biased region" description="Low complexity" evidence="8">
    <location>
        <begin position="115"/>
        <end position="169"/>
    </location>
</feature>
<dbReference type="EMBL" id="QWIR01000030">
    <property type="protein sequence ID" value="RMY92421.1"/>
    <property type="molecule type" value="Genomic_DNA"/>
</dbReference>
<proteinExistence type="predicted"/>
<keyword evidence="4" id="KW-0547">Nucleotide-binding</keyword>
<feature type="transmembrane region" description="Helical" evidence="9">
    <location>
        <begin position="362"/>
        <end position="385"/>
    </location>
</feature>
<accession>A0A3M7FVP0</accession>
<evidence type="ECO:0000256" key="10">
    <source>
        <dbReference type="SAM" id="SignalP"/>
    </source>
</evidence>
<evidence type="ECO:0000256" key="3">
    <source>
        <dbReference type="ARBA" id="ARBA00022692"/>
    </source>
</evidence>
<feature type="region of interest" description="Disordered" evidence="8">
    <location>
        <begin position="109"/>
        <end position="169"/>
    </location>
</feature>
<dbReference type="InterPro" id="IPR002889">
    <property type="entry name" value="WSC_carb-bd"/>
</dbReference>
<evidence type="ECO:0000256" key="8">
    <source>
        <dbReference type="SAM" id="MobiDB-lite"/>
    </source>
</evidence>
<feature type="chain" id="PRO_5018125006" description="WSC domain-containing protein" evidence="10">
    <location>
        <begin position="26"/>
        <end position="526"/>
    </location>
</feature>
<comment type="subcellular location">
    <subcellularLocation>
        <location evidence="1">Membrane</location>
        <topology evidence="1">Single-pass membrane protein</topology>
    </subcellularLocation>
</comment>
<keyword evidence="6 9" id="KW-1133">Transmembrane helix</keyword>
<feature type="domain" description="WSC" evidence="11">
    <location>
        <begin position="25"/>
        <end position="111"/>
    </location>
</feature>
<dbReference type="Pfam" id="PF01822">
    <property type="entry name" value="WSC"/>
    <property type="match status" value="1"/>
</dbReference>
<feature type="region of interest" description="Disordered" evidence="8">
    <location>
        <begin position="451"/>
        <end position="473"/>
    </location>
</feature>
<dbReference type="InterPro" id="IPR049328">
    <property type="entry name" value="TM_ErbB1"/>
</dbReference>
<protein>
    <recommendedName>
        <fullName evidence="11">WSC domain-containing protein</fullName>
    </recommendedName>
</protein>
<comment type="caution">
    <text evidence="12">The sequence shown here is derived from an EMBL/GenBank/DDBJ whole genome shotgun (WGS) entry which is preliminary data.</text>
</comment>
<evidence type="ECO:0000259" key="11">
    <source>
        <dbReference type="PROSITE" id="PS51212"/>
    </source>
</evidence>
<dbReference type="GO" id="GO:0071944">
    <property type="term" value="C:cell periphery"/>
    <property type="evidence" value="ECO:0007669"/>
    <property type="project" value="UniProtKB-ARBA"/>
</dbReference>
<dbReference type="SMART" id="SM00321">
    <property type="entry name" value="WSC"/>
    <property type="match status" value="1"/>
</dbReference>
<evidence type="ECO:0000256" key="7">
    <source>
        <dbReference type="ARBA" id="ARBA00023136"/>
    </source>
</evidence>
<keyword evidence="7 9" id="KW-0472">Membrane</keyword>
<dbReference type="AlphaFoldDB" id="A0A3M7FVP0"/>